<feature type="signal peptide" evidence="1">
    <location>
        <begin position="1"/>
        <end position="32"/>
    </location>
</feature>
<organism evidence="2 3">
    <name type="scientific">Ideonella livida</name>
    <dbReference type="NCBI Taxonomy" id="2707176"/>
    <lineage>
        <taxon>Bacteria</taxon>
        <taxon>Pseudomonadati</taxon>
        <taxon>Pseudomonadota</taxon>
        <taxon>Betaproteobacteria</taxon>
        <taxon>Burkholderiales</taxon>
        <taxon>Sphaerotilaceae</taxon>
        <taxon>Ideonella</taxon>
    </lineage>
</organism>
<keyword evidence="3" id="KW-1185">Reference proteome</keyword>
<evidence type="ECO:0000256" key="1">
    <source>
        <dbReference type="SAM" id="SignalP"/>
    </source>
</evidence>
<dbReference type="Proteomes" id="UP000484255">
    <property type="component" value="Unassembled WGS sequence"/>
</dbReference>
<dbReference type="AlphaFoldDB" id="A0A7C9TJS9"/>
<sequence>MTSTAPVPRTSKTSLRLLAAGCAALAMGSAGATSQTFTFGTLLSGTGAPTTASFASLVVNEVDQDVQFTLVASNLEQLAGANDFIGSLAVMLEDGGSQGSVGTVSGLKEVKISAGGGPGGDWDFRFTLGKGNNDNGGNARLEDGESASWTWVGGAGQWLGFALHVQAIEYGNTTSAWYGATIPVTPDPPVTVVPEPAPAAMLAAGLALLGWRRRQARASRQPA</sequence>
<protein>
    <submittedName>
        <fullName evidence="2">PEP-CTERM sorting domain-containing protein</fullName>
    </submittedName>
</protein>
<proteinExistence type="predicted"/>
<keyword evidence="1" id="KW-0732">Signal</keyword>
<dbReference type="EMBL" id="JAAGOH010000008">
    <property type="protein sequence ID" value="NDY91264.1"/>
    <property type="molecule type" value="Genomic_DNA"/>
</dbReference>
<evidence type="ECO:0000313" key="3">
    <source>
        <dbReference type="Proteomes" id="UP000484255"/>
    </source>
</evidence>
<name>A0A7C9TJS9_9BURK</name>
<reference evidence="2 3" key="1">
    <citation type="submission" date="2020-02" db="EMBL/GenBank/DDBJ databases">
        <title>Ideonella bacterium strain TBM-1.</title>
        <authorList>
            <person name="Chen W.-M."/>
        </authorList>
    </citation>
    <scope>NUCLEOTIDE SEQUENCE [LARGE SCALE GENOMIC DNA]</scope>
    <source>
        <strain evidence="2 3">TBM-1</strain>
    </source>
</reference>
<dbReference type="NCBIfam" id="TIGR02595">
    <property type="entry name" value="PEP_CTERM"/>
    <property type="match status" value="1"/>
</dbReference>
<evidence type="ECO:0000313" key="2">
    <source>
        <dbReference type="EMBL" id="NDY91264.1"/>
    </source>
</evidence>
<accession>A0A7C9TJS9</accession>
<dbReference type="InterPro" id="IPR013424">
    <property type="entry name" value="Ice-binding_C"/>
</dbReference>
<comment type="caution">
    <text evidence="2">The sequence shown here is derived from an EMBL/GenBank/DDBJ whole genome shotgun (WGS) entry which is preliminary data.</text>
</comment>
<dbReference type="RefSeq" id="WP_163457118.1">
    <property type="nucleotide sequence ID" value="NZ_JAAGOH010000008.1"/>
</dbReference>
<feature type="chain" id="PRO_5028856293" evidence="1">
    <location>
        <begin position="33"/>
        <end position="223"/>
    </location>
</feature>
<gene>
    <name evidence="2" type="ORF">G3A44_08685</name>
</gene>